<proteinExistence type="predicted"/>
<sequence length="288" mass="30991">MVNEEQLRQQEHRGNEQHEQQEHEHEQQQTLSRDIPAVAALKAAVSNDELSRSTESDSGFDSASGSGTASSGRQIAIKQSNGNNSNKLPTISKMTIEEEIKNQMTETEQTNDGSKHTTIMIAAEPCTTIAKINELTLSTDNSETLDISTAKASSSSSSSPPIPHQLPLVTTTSSLSTMTNSTSLPPSSTLKRLHRQLQGKSVAEAATDDVNMWANKFLRDLDNLMASDKPITSSSASSSPTSSATSPMLLSAAATAVIQSRYGKAAHDRSTFFAYEPIQETTATHLQQ</sequence>
<accession>A0A9C5Z4S3</accession>
<organism evidence="2 3">
    <name type="scientific">Glossina fuscipes</name>
    <dbReference type="NCBI Taxonomy" id="7396"/>
    <lineage>
        <taxon>Eukaryota</taxon>
        <taxon>Metazoa</taxon>
        <taxon>Ecdysozoa</taxon>
        <taxon>Arthropoda</taxon>
        <taxon>Hexapoda</taxon>
        <taxon>Insecta</taxon>
        <taxon>Pterygota</taxon>
        <taxon>Neoptera</taxon>
        <taxon>Endopterygota</taxon>
        <taxon>Diptera</taxon>
        <taxon>Brachycera</taxon>
        <taxon>Muscomorpha</taxon>
        <taxon>Hippoboscoidea</taxon>
        <taxon>Glossinidae</taxon>
        <taxon>Glossina</taxon>
    </lineage>
</organism>
<feature type="region of interest" description="Disordered" evidence="1">
    <location>
        <begin position="148"/>
        <end position="168"/>
    </location>
</feature>
<keyword evidence="2" id="KW-1185">Reference proteome</keyword>
<dbReference type="RefSeq" id="XP_037893946.1">
    <property type="nucleotide sequence ID" value="XM_038038018.1"/>
</dbReference>
<dbReference type="AlphaFoldDB" id="A0A9C5Z4S3"/>
<dbReference type="Proteomes" id="UP000092443">
    <property type="component" value="Unplaced"/>
</dbReference>
<gene>
    <name evidence="3" type="primary">LOC119640163</name>
</gene>
<evidence type="ECO:0000313" key="3">
    <source>
        <dbReference type="RefSeq" id="XP_037893946.1"/>
    </source>
</evidence>
<reference evidence="3" key="1">
    <citation type="submission" date="2025-08" db="UniProtKB">
        <authorList>
            <consortium name="RefSeq"/>
        </authorList>
    </citation>
    <scope>IDENTIFICATION</scope>
    <source>
        <tissue evidence="3">Whole body pupa</tissue>
    </source>
</reference>
<dbReference type="GeneID" id="119640163"/>
<feature type="region of interest" description="Disordered" evidence="1">
    <location>
        <begin position="1"/>
        <end position="91"/>
    </location>
</feature>
<feature type="compositionally biased region" description="Polar residues" evidence="1">
    <location>
        <begin position="77"/>
        <end position="91"/>
    </location>
</feature>
<evidence type="ECO:0000313" key="2">
    <source>
        <dbReference type="Proteomes" id="UP000092443"/>
    </source>
</evidence>
<dbReference type="KEGG" id="gfs:119640163"/>
<feature type="compositionally biased region" description="Basic and acidic residues" evidence="1">
    <location>
        <begin position="1"/>
        <end position="27"/>
    </location>
</feature>
<name>A0A9C5Z4S3_9MUSC</name>
<feature type="compositionally biased region" description="Low complexity" evidence="1">
    <location>
        <begin position="56"/>
        <end position="72"/>
    </location>
</feature>
<protein>
    <submittedName>
        <fullName evidence="3">Uncharacterized protein</fullName>
    </submittedName>
</protein>
<evidence type="ECO:0000256" key="1">
    <source>
        <dbReference type="SAM" id="MobiDB-lite"/>
    </source>
</evidence>